<dbReference type="PANTHER" id="PTHR30537">
    <property type="entry name" value="HTH-TYPE TRANSCRIPTIONAL REGULATOR"/>
    <property type="match status" value="1"/>
</dbReference>
<dbReference type="InterPro" id="IPR005119">
    <property type="entry name" value="LysR_subst-bd"/>
</dbReference>
<evidence type="ECO:0000256" key="4">
    <source>
        <dbReference type="ARBA" id="ARBA00023163"/>
    </source>
</evidence>
<keyword evidence="4" id="KW-0804">Transcription</keyword>
<name>A0ABY2APM7_9GAMM</name>
<dbReference type="InterPro" id="IPR036388">
    <property type="entry name" value="WH-like_DNA-bd_sf"/>
</dbReference>
<evidence type="ECO:0000256" key="1">
    <source>
        <dbReference type="ARBA" id="ARBA00009437"/>
    </source>
</evidence>
<evidence type="ECO:0000259" key="5">
    <source>
        <dbReference type="PROSITE" id="PS50931"/>
    </source>
</evidence>
<dbReference type="Proteomes" id="UP000292554">
    <property type="component" value="Unassembled WGS sequence"/>
</dbReference>
<gene>
    <name evidence="6" type="ORF">EZV61_04085</name>
</gene>
<comment type="caution">
    <text evidence="6">The sequence shown here is derived from an EMBL/GenBank/DDBJ whole genome shotgun (WGS) entry which is preliminary data.</text>
</comment>
<comment type="similarity">
    <text evidence="1">Belongs to the LysR transcriptional regulatory family.</text>
</comment>
<sequence>MNKDQSDTIYWSGIRAFIAVCEHGSFSAAAEATHASKSNLSQQVSTLEQTLGVQLLFRTTRQLRLTEVGERYLAMCQQGVAQLSSASEWAVQNTEQLSGTIRMNAVGGVIGEELIAPLLIKFQQQYPAINVKLDFSSQRVDLLSSPYDLVMRMGELADSSLIARRLHTISTRYVASKAFVEQNGPLNHPNDLKRCSLIYGSVNEWRFNDGQSNITIVADHGFQITNGRVMLKAALAGQGIARLADIYVQSAITRGDLVEVLQTWHPADTPLSLVSPPTRHQLYRVKTLMDFLVCHFKDSYDAYLAE</sequence>
<accession>A0ABY2APM7</accession>
<dbReference type="SUPFAM" id="SSF53850">
    <property type="entry name" value="Periplasmic binding protein-like II"/>
    <property type="match status" value="1"/>
</dbReference>
<dbReference type="PANTHER" id="PTHR30537:SF5">
    <property type="entry name" value="HTH-TYPE TRANSCRIPTIONAL ACTIVATOR TTDR-RELATED"/>
    <property type="match status" value="1"/>
</dbReference>
<dbReference type="SUPFAM" id="SSF46785">
    <property type="entry name" value="Winged helix' DNA-binding domain"/>
    <property type="match status" value="1"/>
</dbReference>
<dbReference type="InterPro" id="IPR036390">
    <property type="entry name" value="WH_DNA-bd_sf"/>
</dbReference>
<evidence type="ECO:0000313" key="6">
    <source>
        <dbReference type="EMBL" id="TCI05149.1"/>
    </source>
</evidence>
<dbReference type="Gene3D" id="3.40.190.290">
    <property type="match status" value="1"/>
</dbReference>
<dbReference type="PROSITE" id="PS50931">
    <property type="entry name" value="HTH_LYSR"/>
    <property type="match status" value="1"/>
</dbReference>
<keyword evidence="3" id="KW-0238">DNA-binding</keyword>
<dbReference type="InterPro" id="IPR000847">
    <property type="entry name" value="LysR_HTH_N"/>
</dbReference>
<evidence type="ECO:0000256" key="3">
    <source>
        <dbReference type="ARBA" id="ARBA00023125"/>
    </source>
</evidence>
<proteinExistence type="inferred from homology"/>
<reference evidence="6 7" key="1">
    <citation type="submission" date="2019-02" db="EMBL/GenBank/DDBJ databases">
        <title>Corallincola luteus sp. nov., a marine bacterium isolated from surface sediment of Bohai Sea in China.</title>
        <authorList>
            <person name="Ren Q."/>
        </authorList>
    </citation>
    <scope>NUCLEOTIDE SEQUENCE [LARGE SCALE GENOMIC DNA]</scope>
    <source>
        <strain evidence="6 7">DASS28</strain>
    </source>
</reference>
<evidence type="ECO:0000313" key="7">
    <source>
        <dbReference type="Proteomes" id="UP000292554"/>
    </source>
</evidence>
<organism evidence="6 7">
    <name type="scientific">Corallincola luteus</name>
    <dbReference type="NCBI Taxonomy" id="1775177"/>
    <lineage>
        <taxon>Bacteria</taxon>
        <taxon>Pseudomonadati</taxon>
        <taxon>Pseudomonadota</taxon>
        <taxon>Gammaproteobacteria</taxon>
        <taxon>Alteromonadales</taxon>
        <taxon>Psychromonadaceae</taxon>
        <taxon>Corallincola</taxon>
    </lineage>
</organism>
<dbReference type="EMBL" id="SJXE01000001">
    <property type="protein sequence ID" value="TCI05149.1"/>
    <property type="molecule type" value="Genomic_DNA"/>
</dbReference>
<dbReference type="CDD" id="cd08422">
    <property type="entry name" value="PBP2_CrgA_like"/>
    <property type="match status" value="1"/>
</dbReference>
<dbReference type="InterPro" id="IPR058163">
    <property type="entry name" value="LysR-type_TF_proteobact-type"/>
</dbReference>
<dbReference type="Gene3D" id="1.10.10.10">
    <property type="entry name" value="Winged helix-like DNA-binding domain superfamily/Winged helix DNA-binding domain"/>
    <property type="match status" value="1"/>
</dbReference>
<evidence type="ECO:0000256" key="2">
    <source>
        <dbReference type="ARBA" id="ARBA00023015"/>
    </source>
</evidence>
<keyword evidence="2" id="KW-0805">Transcription regulation</keyword>
<dbReference type="RefSeq" id="WP_131414423.1">
    <property type="nucleotide sequence ID" value="NZ_SJXE01000001.1"/>
</dbReference>
<dbReference type="Pfam" id="PF00126">
    <property type="entry name" value="HTH_1"/>
    <property type="match status" value="1"/>
</dbReference>
<protein>
    <submittedName>
        <fullName evidence="6">LysR family transcriptional regulator</fullName>
    </submittedName>
</protein>
<dbReference type="Pfam" id="PF03466">
    <property type="entry name" value="LysR_substrate"/>
    <property type="match status" value="1"/>
</dbReference>
<feature type="domain" description="HTH lysR-type" evidence="5">
    <location>
        <begin position="9"/>
        <end position="66"/>
    </location>
</feature>
<keyword evidence="7" id="KW-1185">Reference proteome</keyword>